<evidence type="ECO:0000256" key="4">
    <source>
        <dbReference type="ARBA" id="ARBA00022840"/>
    </source>
</evidence>
<organism evidence="6 7">
    <name type="scientific">Asanoa ishikariensis</name>
    <dbReference type="NCBI Taxonomy" id="137265"/>
    <lineage>
        <taxon>Bacteria</taxon>
        <taxon>Bacillati</taxon>
        <taxon>Actinomycetota</taxon>
        <taxon>Actinomycetes</taxon>
        <taxon>Micromonosporales</taxon>
        <taxon>Micromonosporaceae</taxon>
        <taxon>Asanoa</taxon>
    </lineage>
</organism>
<evidence type="ECO:0000313" key="6">
    <source>
        <dbReference type="EMBL" id="SDZ59522.1"/>
    </source>
</evidence>
<evidence type="ECO:0000313" key="7">
    <source>
        <dbReference type="Proteomes" id="UP000199632"/>
    </source>
</evidence>
<keyword evidence="1" id="KW-0813">Transport</keyword>
<accession>A0A1H3UAR3</accession>
<dbReference type="PROSITE" id="PS50893">
    <property type="entry name" value="ABC_TRANSPORTER_2"/>
    <property type="match status" value="2"/>
</dbReference>
<evidence type="ECO:0000256" key="2">
    <source>
        <dbReference type="ARBA" id="ARBA00022737"/>
    </source>
</evidence>
<evidence type="ECO:0000259" key="5">
    <source>
        <dbReference type="PROSITE" id="PS50893"/>
    </source>
</evidence>
<dbReference type="InterPro" id="IPR027417">
    <property type="entry name" value="P-loop_NTPase"/>
</dbReference>
<keyword evidence="2" id="KW-0677">Repeat</keyword>
<dbReference type="InterPro" id="IPR003593">
    <property type="entry name" value="AAA+_ATPase"/>
</dbReference>
<keyword evidence="3" id="KW-0547">Nucleotide-binding</keyword>
<evidence type="ECO:0000256" key="3">
    <source>
        <dbReference type="ARBA" id="ARBA00022741"/>
    </source>
</evidence>
<name>A0A1H3UAR3_9ACTN</name>
<dbReference type="GO" id="GO:0005524">
    <property type="term" value="F:ATP binding"/>
    <property type="evidence" value="ECO:0007669"/>
    <property type="project" value="UniProtKB-KW"/>
</dbReference>
<dbReference type="PROSITE" id="PS00211">
    <property type="entry name" value="ABC_TRANSPORTER_1"/>
    <property type="match status" value="1"/>
</dbReference>
<sequence length="492" mass="52409">MTQVRMRGIVKRFGGVTALRGVDLDIAPGEIIGLVGENGSGKSTLMRILAGDETPDAGEVVVDGHPLPPGDVPARLAAGVGVVFQEPNLCPELDVAENLFLGACRTSRGVVRWGATRQAATDVLDRAGIPLRAGAKVRALSKDDRHLTDVAHLLARGTRVLVLDETTASLTDDYVRRLFAIVRAERDRGTSVVFISHRLNEIFELCDRIAVLRDGELVAVRTASETDEAQIIRDMVGRALAGKALRLPVTPGDVRLSLDGVTAGRLADPLSFDVHAGETVGIGGLVGSGRSTVLEAIFGLRRRTGQITVDGRRLKPSAPRAAVAAGLGYVPEDRREHGLAMDMSVRANATFASSGQRAWTRRASASRDAALVSHLRERLALKAPDPDAPIRTLSGGNQQKVVLGRWLGGQPRALLLDEPTRGIDVGAKAQIYEILQALTEEGTAILLVSSELEELLGLADRTVVLREGRVRGWFGRDPEPEDVAVAMAGSAA</sequence>
<dbReference type="CDD" id="cd03215">
    <property type="entry name" value="ABC_Carb_Monos_II"/>
    <property type="match status" value="1"/>
</dbReference>
<dbReference type="PANTHER" id="PTHR43790">
    <property type="entry name" value="CARBOHYDRATE TRANSPORT ATP-BINDING PROTEIN MG119-RELATED"/>
    <property type="match status" value="1"/>
</dbReference>
<dbReference type="InterPro" id="IPR003439">
    <property type="entry name" value="ABC_transporter-like_ATP-bd"/>
</dbReference>
<dbReference type="Pfam" id="PF00005">
    <property type="entry name" value="ABC_tran"/>
    <property type="match status" value="2"/>
</dbReference>
<dbReference type="AlphaFoldDB" id="A0A1H3UAR3"/>
<dbReference type="SMART" id="SM00382">
    <property type="entry name" value="AAA"/>
    <property type="match status" value="2"/>
</dbReference>
<dbReference type="RefSeq" id="WP_090801319.1">
    <property type="nucleotide sequence ID" value="NZ_BOND01000006.1"/>
</dbReference>
<reference evidence="7" key="1">
    <citation type="submission" date="2016-10" db="EMBL/GenBank/DDBJ databases">
        <authorList>
            <person name="Varghese N."/>
            <person name="Submissions S."/>
        </authorList>
    </citation>
    <scope>NUCLEOTIDE SEQUENCE [LARGE SCALE GENOMIC DNA]</scope>
    <source>
        <strain evidence="7">DSM 44718</strain>
    </source>
</reference>
<gene>
    <name evidence="6" type="ORF">SAMN05421684_6889</name>
</gene>
<proteinExistence type="predicted"/>
<dbReference type="GO" id="GO:0016887">
    <property type="term" value="F:ATP hydrolysis activity"/>
    <property type="evidence" value="ECO:0007669"/>
    <property type="project" value="InterPro"/>
</dbReference>
<protein>
    <submittedName>
        <fullName evidence="6">Ribose transport system ATP-binding protein/rhamnose transport system ATP-binding protein</fullName>
    </submittedName>
</protein>
<evidence type="ECO:0000256" key="1">
    <source>
        <dbReference type="ARBA" id="ARBA00022448"/>
    </source>
</evidence>
<feature type="domain" description="ABC transporter" evidence="5">
    <location>
        <begin position="249"/>
        <end position="492"/>
    </location>
</feature>
<keyword evidence="7" id="KW-1185">Reference proteome</keyword>
<dbReference type="STRING" id="137265.SAMN05421684_6889"/>
<dbReference type="PANTHER" id="PTHR43790:SF9">
    <property type="entry name" value="GALACTOFURANOSE TRANSPORTER ATP-BINDING PROTEIN YTFR"/>
    <property type="match status" value="1"/>
</dbReference>
<feature type="domain" description="ABC transporter" evidence="5">
    <location>
        <begin position="4"/>
        <end position="239"/>
    </location>
</feature>
<keyword evidence="4 6" id="KW-0067">ATP-binding</keyword>
<dbReference type="InterPro" id="IPR017871">
    <property type="entry name" value="ABC_transporter-like_CS"/>
</dbReference>
<dbReference type="Gene3D" id="3.40.50.300">
    <property type="entry name" value="P-loop containing nucleotide triphosphate hydrolases"/>
    <property type="match status" value="2"/>
</dbReference>
<dbReference type="SUPFAM" id="SSF52540">
    <property type="entry name" value="P-loop containing nucleoside triphosphate hydrolases"/>
    <property type="match status" value="2"/>
</dbReference>
<dbReference type="CDD" id="cd03216">
    <property type="entry name" value="ABC_Carb_Monos_I"/>
    <property type="match status" value="1"/>
</dbReference>
<dbReference type="Proteomes" id="UP000199632">
    <property type="component" value="Unassembled WGS sequence"/>
</dbReference>
<dbReference type="InterPro" id="IPR050107">
    <property type="entry name" value="ABC_carbohydrate_import_ATPase"/>
</dbReference>
<dbReference type="OrthoDB" id="501320at2"/>
<dbReference type="EMBL" id="FNQB01000004">
    <property type="protein sequence ID" value="SDZ59522.1"/>
    <property type="molecule type" value="Genomic_DNA"/>
</dbReference>